<evidence type="ECO:0000313" key="2">
    <source>
        <dbReference type="EMBL" id="SHG14188.1"/>
    </source>
</evidence>
<dbReference type="InterPro" id="IPR038732">
    <property type="entry name" value="HpyO/CreE_NAD-binding"/>
</dbReference>
<dbReference type="EMBL" id="FQWE01000005">
    <property type="protein sequence ID" value="SHG14188.1"/>
    <property type="molecule type" value="Genomic_DNA"/>
</dbReference>
<dbReference type="PANTHER" id="PTHR40254">
    <property type="entry name" value="BLR0577 PROTEIN"/>
    <property type="match status" value="1"/>
</dbReference>
<dbReference type="InterPro" id="IPR052189">
    <property type="entry name" value="L-asp_N-monooxygenase_NS-form"/>
</dbReference>
<dbReference type="PANTHER" id="PTHR40254:SF1">
    <property type="entry name" value="BLR0577 PROTEIN"/>
    <property type="match status" value="1"/>
</dbReference>
<reference evidence="3" key="1">
    <citation type="submission" date="2016-11" db="EMBL/GenBank/DDBJ databases">
        <authorList>
            <person name="Varghese N."/>
            <person name="Submissions S."/>
        </authorList>
    </citation>
    <scope>NUCLEOTIDE SEQUENCE [LARGE SCALE GENOMIC DNA]</scope>
    <source>
        <strain evidence="3">DSM 19741</strain>
    </source>
</reference>
<dbReference type="Pfam" id="PF13454">
    <property type="entry name" value="NAD_binding_9"/>
    <property type="match status" value="1"/>
</dbReference>
<dbReference type="OrthoDB" id="6309046at2"/>
<gene>
    <name evidence="2" type="ORF">SAMN05444396_10541</name>
</gene>
<name>A0A1M5HE82_9FLAO</name>
<dbReference type="AlphaFoldDB" id="A0A1M5HE82"/>
<accession>A0A1M5HE82</accession>
<evidence type="ECO:0000313" key="3">
    <source>
        <dbReference type="Proteomes" id="UP000184036"/>
    </source>
</evidence>
<protein>
    <submittedName>
        <fullName evidence="2">FAD-NAD(P)-binding</fullName>
    </submittedName>
</protein>
<evidence type="ECO:0000259" key="1">
    <source>
        <dbReference type="Pfam" id="PF13454"/>
    </source>
</evidence>
<dbReference type="SUPFAM" id="SSF51905">
    <property type="entry name" value="FAD/NAD(P)-binding domain"/>
    <property type="match status" value="1"/>
</dbReference>
<organism evidence="2 3">
    <name type="scientific">Flavobacterium segetis</name>
    <dbReference type="NCBI Taxonomy" id="271157"/>
    <lineage>
        <taxon>Bacteria</taxon>
        <taxon>Pseudomonadati</taxon>
        <taxon>Bacteroidota</taxon>
        <taxon>Flavobacteriia</taxon>
        <taxon>Flavobacteriales</taxon>
        <taxon>Flavobacteriaceae</taxon>
        <taxon>Flavobacterium</taxon>
    </lineage>
</organism>
<sequence length="577" mass="65608">MKRRIAIIGGGPSGLFLYKRLVEAGDTNIEIEIFESGTTLGSGMPYSSAGANNEHITNVSDNETPDLVISISKWLHTVPIELLQRFDVDLTKFNEYKVVPRLLFGYYLSAQFEMLLQKAKNIAINTEVHFKSKVLDIHYDLENESVWIYTKNNKVKFDEVVICTGHFWPSRLEGKYKGCFDSPYPPKKLQLELDHAVAIKGASLTAIDAVRTLARKNGVFAKDSCGNITYKLNEQSQNFKLIMHSRGGFLPAVRFHLDDSHLSNSSLLTAAQIIEHRKTNDGFLSLDYLFQKDFKDIFIKKDPDFYQKIKHLSIEEFVDEMMELRLRLDPFLLLKAEYAEAEKSIKRHESVYWKEMLAVLSFAMNHPAKHFSAEDMQRLQKVLMPLISIIIAFVPQKSCVELMALHDAGILSLISVGQDSYIEPQKDGIIYHFTDEDGVSHSDYHKTFIDCVGQPHLSFDDFPFESLKKQKIISPAQLRFHNPDTGAKGIIDGSSEIESDNQGNYFLKVSGISINDNFQILDKYGAYNEHIYIMAIPYIGGFNPDYSGLDFCEATSLKIVKSIFQRDFTVDKHSATE</sequence>
<proteinExistence type="predicted"/>
<dbReference type="InterPro" id="IPR036188">
    <property type="entry name" value="FAD/NAD-bd_sf"/>
</dbReference>
<feature type="domain" description="FAD-dependent urate hydroxylase HpyO/Asp monooxygenase CreE-like FAD/NAD(P)-binding" evidence="1">
    <location>
        <begin position="6"/>
        <end position="167"/>
    </location>
</feature>
<dbReference type="STRING" id="271157.SAMN05444396_10541"/>
<keyword evidence="3" id="KW-1185">Reference proteome</keyword>
<dbReference type="Proteomes" id="UP000184036">
    <property type="component" value="Unassembled WGS sequence"/>
</dbReference>
<dbReference type="RefSeq" id="WP_072990740.1">
    <property type="nucleotide sequence ID" value="NZ_FQWE01000005.1"/>
</dbReference>
<dbReference type="Gene3D" id="3.50.50.60">
    <property type="entry name" value="FAD/NAD(P)-binding domain"/>
    <property type="match status" value="1"/>
</dbReference>